<feature type="transmembrane region" description="Helical" evidence="8">
    <location>
        <begin position="97"/>
        <end position="116"/>
    </location>
</feature>
<sequence>MNTLEPALELPSGSLNRPVFFGASALICLLVILATAFPDAAAEQFGTLQSQILDKASWFYVMTVAIILVVTLYLGASRFGDIKLGPDHAQPQFSYGSWFAMLFSAGMGIGLLFFGVSEPVMHFLTPPEQVPGTVEAAREALVLTFFHWGLHGWAIYALVALMLAFFAYRHNLPLTLRSALHPLIGDRIYGPIGHAVDIFAIISTIFGVATSLGYGVLQVNAGLNHLFEVPVAGSVQIGLILVITLLATVSVATGLEKGIRRLSELNMVLALALLALVVFLGPTSWLMEAFVHNSGNYLASLVDKTFNLYLYESSEWMGGWTLLYWGWWLSWAPFVGMFIARISRGRTIREFVTGVLVVPVGFTFFWMSVFGNSAIDLILNKGDQALAKVVEQDVALAFFAFLEHYPMSQLLSAVAIVMIIVFFVTSADSGAMVVDMLASGGQDETPVMQRVFWAAMIGLVAMVLLYAGGLASLQTATIASALPFSVALLACTYGLIKALRMDQTKRETLSQTNLAPTTGGATLSWDTRLQNVVRFSRKGQVERYLKCVVEPAMVSVAELLEMEQIDVRIAHDEAKGSVWLEVLHGEEIDFYYAVRPRAYAQPAFAGDEEAQEYFRAEVHLREGGQDYDIMGWNREQVLSDIVEQYEKHLHFLHLVR</sequence>
<feature type="transmembrane region" description="Helical" evidence="8">
    <location>
        <begin position="188"/>
        <end position="214"/>
    </location>
</feature>
<dbReference type="PANTHER" id="PTHR30047:SF7">
    <property type="entry name" value="HIGH-AFFINITY CHOLINE TRANSPORT PROTEIN"/>
    <property type="match status" value="1"/>
</dbReference>
<feature type="transmembrane region" description="Helical" evidence="8">
    <location>
        <begin position="234"/>
        <end position="255"/>
    </location>
</feature>
<reference evidence="10" key="1">
    <citation type="journal article" date="2019" name="Int. J. Syst. Evol. Microbiol.">
        <title>The Global Catalogue of Microorganisms (GCM) 10K type strain sequencing project: providing services to taxonomists for standard genome sequencing and annotation.</title>
        <authorList>
            <consortium name="The Broad Institute Genomics Platform"/>
            <consortium name="The Broad Institute Genome Sequencing Center for Infectious Disease"/>
            <person name="Wu L."/>
            <person name="Ma J."/>
        </authorList>
    </citation>
    <scope>NUCLEOTIDE SEQUENCE [LARGE SCALE GENOMIC DNA]</scope>
    <source>
        <strain evidence="10">JCM 18401</strain>
    </source>
</reference>
<comment type="caution">
    <text evidence="9">The sequence shown here is derived from an EMBL/GenBank/DDBJ whole genome shotgun (WGS) entry which is preliminary data.</text>
</comment>
<comment type="similarity">
    <text evidence="2">Belongs to the BCCT transporter (TC 2.A.15) family.</text>
</comment>
<evidence type="ECO:0000256" key="5">
    <source>
        <dbReference type="ARBA" id="ARBA00022692"/>
    </source>
</evidence>
<evidence type="ECO:0000256" key="6">
    <source>
        <dbReference type="ARBA" id="ARBA00022989"/>
    </source>
</evidence>
<dbReference type="Pfam" id="PF02028">
    <property type="entry name" value="BCCT"/>
    <property type="match status" value="1"/>
</dbReference>
<gene>
    <name evidence="9" type="primary">betT_2</name>
    <name evidence="9" type="ORF">GCM10023333_26160</name>
</gene>
<evidence type="ECO:0000256" key="3">
    <source>
        <dbReference type="ARBA" id="ARBA00022448"/>
    </source>
</evidence>
<protein>
    <submittedName>
        <fullName evidence="9">Choline BCCT transporter BetT</fullName>
    </submittedName>
</protein>
<comment type="subcellular location">
    <subcellularLocation>
        <location evidence="1">Cell membrane</location>
        <topology evidence="1">Multi-pass membrane protein</topology>
    </subcellularLocation>
</comment>
<keyword evidence="5 8" id="KW-0812">Transmembrane</keyword>
<feature type="transmembrane region" description="Helical" evidence="8">
    <location>
        <begin position="57"/>
        <end position="76"/>
    </location>
</feature>
<feature type="transmembrane region" description="Helical" evidence="8">
    <location>
        <begin position="450"/>
        <end position="469"/>
    </location>
</feature>
<keyword evidence="10" id="KW-1185">Reference proteome</keyword>
<dbReference type="NCBIfam" id="TIGR00842">
    <property type="entry name" value="bcct"/>
    <property type="match status" value="1"/>
</dbReference>
<feature type="transmembrane region" description="Helical" evidence="8">
    <location>
        <begin position="19"/>
        <end position="37"/>
    </location>
</feature>
<proteinExistence type="inferred from homology"/>
<dbReference type="Proteomes" id="UP001499988">
    <property type="component" value="Unassembled WGS sequence"/>
</dbReference>
<feature type="transmembrane region" description="Helical" evidence="8">
    <location>
        <begin position="410"/>
        <end position="438"/>
    </location>
</feature>
<evidence type="ECO:0000256" key="2">
    <source>
        <dbReference type="ARBA" id="ARBA00005658"/>
    </source>
</evidence>
<keyword evidence="7 8" id="KW-0472">Membrane</keyword>
<keyword evidence="6 8" id="KW-1133">Transmembrane helix</keyword>
<keyword evidence="3" id="KW-0813">Transport</keyword>
<dbReference type="InterPro" id="IPR000060">
    <property type="entry name" value="BCCT_transptr"/>
</dbReference>
<dbReference type="EMBL" id="BAABJZ010000086">
    <property type="protein sequence ID" value="GAA4891608.1"/>
    <property type="molecule type" value="Genomic_DNA"/>
</dbReference>
<keyword evidence="4" id="KW-1003">Cell membrane</keyword>
<dbReference type="RefSeq" id="WP_345335853.1">
    <property type="nucleotide sequence ID" value="NZ_BAABJZ010000086.1"/>
</dbReference>
<accession>A0ABP9F296</accession>
<dbReference type="PROSITE" id="PS01303">
    <property type="entry name" value="BCCT"/>
    <property type="match status" value="1"/>
</dbReference>
<dbReference type="InterPro" id="IPR018093">
    <property type="entry name" value="BCCT_CS"/>
</dbReference>
<evidence type="ECO:0000313" key="9">
    <source>
        <dbReference type="EMBL" id="GAA4891608.1"/>
    </source>
</evidence>
<dbReference type="PANTHER" id="PTHR30047">
    <property type="entry name" value="HIGH-AFFINITY CHOLINE TRANSPORT PROTEIN-RELATED"/>
    <property type="match status" value="1"/>
</dbReference>
<dbReference type="NCBIfam" id="NF007399">
    <property type="entry name" value="PRK09928.1"/>
    <property type="match status" value="1"/>
</dbReference>
<evidence type="ECO:0000256" key="4">
    <source>
        <dbReference type="ARBA" id="ARBA00022475"/>
    </source>
</evidence>
<feature type="transmembrane region" description="Helical" evidence="8">
    <location>
        <begin position="322"/>
        <end position="339"/>
    </location>
</feature>
<evidence type="ECO:0000313" key="10">
    <source>
        <dbReference type="Proteomes" id="UP001499988"/>
    </source>
</evidence>
<organism evidence="9 10">
    <name type="scientific">Ferrimonas pelagia</name>
    <dbReference type="NCBI Taxonomy" id="1177826"/>
    <lineage>
        <taxon>Bacteria</taxon>
        <taxon>Pseudomonadati</taxon>
        <taxon>Pseudomonadota</taxon>
        <taxon>Gammaproteobacteria</taxon>
        <taxon>Alteromonadales</taxon>
        <taxon>Ferrimonadaceae</taxon>
        <taxon>Ferrimonas</taxon>
    </lineage>
</organism>
<evidence type="ECO:0000256" key="7">
    <source>
        <dbReference type="ARBA" id="ARBA00023136"/>
    </source>
</evidence>
<evidence type="ECO:0000256" key="8">
    <source>
        <dbReference type="SAM" id="Phobius"/>
    </source>
</evidence>
<feature type="transmembrane region" description="Helical" evidence="8">
    <location>
        <begin position="351"/>
        <end position="370"/>
    </location>
</feature>
<feature type="transmembrane region" description="Helical" evidence="8">
    <location>
        <begin position="267"/>
        <end position="287"/>
    </location>
</feature>
<feature type="transmembrane region" description="Helical" evidence="8">
    <location>
        <begin position="475"/>
        <end position="496"/>
    </location>
</feature>
<name>A0ABP9F296_9GAMM</name>
<evidence type="ECO:0000256" key="1">
    <source>
        <dbReference type="ARBA" id="ARBA00004651"/>
    </source>
</evidence>
<feature type="transmembrane region" description="Helical" evidence="8">
    <location>
        <begin position="148"/>
        <end position="168"/>
    </location>
</feature>